<comment type="caution">
    <text evidence="2">The sequence shown here is derived from an EMBL/GenBank/DDBJ whole genome shotgun (WGS) entry which is preliminary data.</text>
</comment>
<accession>A0ABD3FX61</accession>
<keyword evidence="3" id="KW-1185">Reference proteome</keyword>
<dbReference type="PANTHER" id="PTHR35796:SF3">
    <property type="entry name" value="BHLH DOMAIN-CONTAINING PROTEIN"/>
    <property type="match status" value="1"/>
</dbReference>
<dbReference type="EMBL" id="JBIMZQ010000006">
    <property type="protein sequence ID" value="KAL3670891.1"/>
    <property type="molecule type" value="Genomic_DNA"/>
</dbReference>
<evidence type="ECO:0008006" key="4">
    <source>
        <dbReference type="Google" id="ProtNLM"/>
    </source>
</evidence>
<feature type="compositionally biased region" description="Basic residues" evidence="1">
    <location>
        <begin position="106"/>
        <end position="119"/>
    </location>
</feature>
<protein>
    <recommendedName>
        <fullName evidence="4">M96 mating-specific protein family</fullName>
    </recommendedName>
</protein>
<feature type="region of interest" description="Disordered" evidence="1">
    <location>
        <begin position="103"/>
        <end position="134"/>
    </location>
</feature>
<dbReference type="Proteomes" id="UP001632037">
    <property type="component" value="Unassembled WGS sequence"/>
</dbReference>
<evidence type="ECO:0000313" key="3">
    <source>
        <dbReference type="Proteomes" id="UP001632037"/>
    </source>
</evidence>
<dbReference type="PANTHER" id="PTHR35796">
    <property type="entry name" value="HYPOTHETICAL CYTOSOLIC PROTEIN"/>
    <property type="match status" value="1"/>
</dbReference>
<dbReference type="AlphaFoldDB" id="A0ABD3FX61"/>
<proteinExistence type="predicted"/>
<sequence>MESEDAYEQLNASTSMPLLDDTALFTGITTQELCPSIFVDMSSASTLSTSVCSGSYSPSNTDESVGLTPDEAADLLKALEASEPYQTPPPQPCGYQDLAPQVTAPKQHKQRRKSNRKKCTNPSTGKMRNPSRERLQNELAYLRMKVVELESELKVLHVGKRPSNALIDEKPCIQGDSAASARVWQRIAQRQAQGRGEAEAENKRLKCILEGQIQLAQRLEQVLHKRPNVSVFQDKTPQKRICLGSEDPSSMYELFLSELDGLYAQMDGVFHQNGMETSVDDSLRKAYVRTRNGSEDQDELYAELQDVNIIPFAFEKTSSVMWNAVKRQYSKNRYHSYQGGIERPDDTIAVKYRSQCKRRGVDTCLDAVMVMRRYFERDRLAIVWRSVSRGEGEFSEMYTDETGWSVLKRISPNSGINLSGCVMHNCVHIVPKRVDYSAPMPQNEIGLLTNLVIDSYEDDVIALSTMVEDVILQEKVSPIEPQAKYF</sequence>
<evidence type="ECO:0000313" key="2">
    <source>
        <dbReference type="EMBL" id="KAL3670891.1"/>
    </source>
</evidence>
<name>A0ABD3FX61_9STRA</name>
<evidence type="ECO:0000256" key="1">
    <source>
        <dbReference type="SAM" id="MobiDB-lite"/>
    </source>
</evidence>
<gene>
    <name evidence="2" type="ORF">V7S43_004076</name>
</gene>
<reference evidence="2 3" key="1">
    <citation type="submission" date="2024-09" db="EMBL/GenBank/DDBJ databases">
        <title>Genome sequencing and assembly of Phytophthora oleae, isolate VK10A, causative agent of rot of olive drupes.</title>
        <authorList>
            <person name="Conti Taguali S."/>
            <person name="Riolo M."/>
            <person name="La Spada F."/>
            <person name="Cacciola S.O."/>
            <person name="Dionisio G."/>
        </authorList>
    </citation>
    <scope>NUCLEOTIDE SEQUENCE [LARGE SCALE GENOMIC DNA]</scope>
    <source>
        <strain evidence="2 3">VK10A</strain>
    </source>
</reference>
<organism evidence="2 3">
    <name type="scientific">Phytophthora oleae</name>
    <dbReference type="NCBI Taxonomy" id="2107226"/>
    <lineage>
        <taxon>Eukaryota</taxon>
        <taxon>Sar</taxon>
        <taxon>Stramenopiles</taxon>
        <taxon>Oomycota</taxon>
        <taxon>Peronosporomycetes</taxon>
        <taxon>Peronosporales</taxon>
        <taxon>Peronosporaceae</taxon>
        <taxon>Phytophthora</taxon>
    </lineage>
</organism>